<proteinExistence type="predicted"/>
<evidence type="ECO:0000256" key="1">
    <source>
        <dbReference type="SAM" id="Phobius"/>
    </source>
</evidence>
<keyword evidence="3" id="KW-1185">Reference proteome</keyword>
<dbReference type="HOGENOM" id="CLU_2041234_0_0_1"/>
<dbReference type="AlphaFoldDB" id="D7LPN9"/>
<accession>D7LPN9</accession>
<name>D7LPN9_ARALL</name>
<organism evidence="3">
    <name type="scientific">Arabidopsis lyrata subsp. lyrata</name>
    <name type="common">Lyre-leaved rock-cress</name>
    <dbReference type="NCBI Taxonomy" id="81972"/>
    <lineage>
        <taxon>Eukaryota</taxon>
        <taxon>Viridiplantae</taxon>
        <taxon>Streptophyta</taxon>
        <taxon>Embryophyta</taxon>
        <taxon>Tracheophyta</taxon>
        <taxon>Spermatophyta</taxon>
        <taxon>Magnoliopsida</taxon>
        <taxon>eudicotyledons</taxon>
        <taxon>Gunneridae</taxon>
        <taxon>Pentapetalae</taxon>
        <taxon>rosids</taxon>
        <taxon>malvids</taxon>
        <taxon>Brassicales</taxon>
        <taxon>Brassicaceae</taxon>
        <taxon>Camelineae</taxon>
        <taxon>Arabidopsis</taxon>
    </lineage>
</organism>
<gene>
    <name evidence="2" type="ORF">ARALYDRAFT_905066</name>
</gene>
<keyword evidence="1" id="KW-0472">Membrane</keyword>
<reference evidence="3" key="1">
    <citation type="journal article" date="2011" name="Nat. Genet.">
        <title>The Arabidopsis lyrata genome sequence and the basis of rapid genome size change.</title>
        <authorList>
            <person name="Hu T.T."/>
            <person name="Pattyn P."/>
            <person name="Bakker E.G."/>
            <person name="Cao J."/>
            <person name="Cheng J.-F."/>
            <person name="Clark R.M."/>
            <person name="Fahlgren N."/>
            <person name="Fawcett J.A."/>
            <person name="Grimwood J."/>
            <person name="Gundlach H."/>
            <person name="Haberer G."/>
            <person name="Hollister J.D."/>
            <person name="Ossowski S."/>
            <person name="Ottilar R.P."/>
            <person name="Salamov A.A."/>
            <person name="Schneeberger K."/>
            <person name="Spannagl M."/>
            <person name="Wang X."/>
            <person name="Yang L."/>
            <person name="Nasrallah M.E."/>
            <person name="Bergelson J."/>
            <person name="Carrington J.C."/>
            <person name="Gaut B.S."/>
            <person name="Schmutz J."/>
            <person name="Mayer K.F.X."/>
            <person name="Van de Peer Y."/>
            <person name="Grigoriev I.V."/>
            <person name="Nordborg M."/>
            <person name="Weigel D."/>
            <person name="Guo Y.-L."/>
        </authorList>
    </citation>
    <scope>NUCLEOTIDE SEQUENCE [LARGE SCALE GENOMIC DNA]</scope>
    <source>
        <strain evidence="3">cv. MN47</strain>
    </source>
</reference>
<feature type="transmembrane region" description="Helical" evidence="1">
    <location>
        <begin position="57"/>
        <end position="81"/>
    </location>
</feature>
<evidence type="ECO:0000313" key="3">
    <source>
        <dbReference type="Proteomes" id="UP000008694"/>
    </source>
</evidence>
<feature type="transmembrane region" description="Helical" evidence="1">
    <location>
        <begin position="93"/>
        <end position="113"/>
    </location>
</feature>
<dbReference type="EMBL" id="GL348717">
    <property type="protein sequence ID" value="EFH51679.1"/>
    <property type="molecule type" value="Genomic_DNA"/>
</dbReference>
<sequence length="121" mass="13533">MVSVFCGLAISSFSAPAFLEFAFVLPGSISCRSSVRCGPSGLVFIRYRWNRPPSVGIFLPFGGIRGRLSSVFGMVVGVVLWFDSEFFCLTCPYFSFGLFAFACFDLLCFYFYLKCFPVLRT</sequence>
<protein>
    <submittedName>
        <fullName evidence="2">Predicted protein</fullName>
    </submittedName>
</protein>
<dbReference type="Gramene" id="scaffold_500770.1">
    <property type="protein sequence ID" value="scaffold_500770.1"/>
    <property type="gene ID" value="scaffold_500770.1"/>
</dbReference>
<keyword evidence="1" id="KW-1133">Transmembrane helix</keyword>
<keyword evidence="1" id="KW-0812">Transmembrane</keyword>
<evidence type="ECO:0000313" key="2">
    <source>
        <dbReference type="EMBL" id="EFH51679.1"/>
    </source>
</evidence>
<dbReference type="Proteomes" id="UP000008694">
    <property type="component" value="Unassembled WGS sequence"/>
</dbReference>